<dbReference type="Gramene" id="CDO98404">
    <property type="protein sequence ID" value="CDO98404"/>
    <property type="gene ID" value="GSCOC_T00022485001"/>
</dbReference>
<dbReference type="Proteomes" id="UP000295252">
    <property type="component" value="Chromosome VI"/>
</dbReference>
<feature type="compositionally biased region" description="Low complexity" evidence="1">
    <location>
        <begin position="8"/>
        <end position="18"/>
    </location>
</feature>
<feature type="compositionally biased region" description="Acidic residues" evidence="1">
    <location>
        <begin position="154"/>
        <end position="168"/>
    </location>
</feature>
<dbReference type="InParanoid" id="A0A068TR23"/>
<protein>
    <submittedName>
        <fullName evidence="2">Uncharacterized protein</fullName>
    </submittedName>
</protein>
<reference evidence="3" key="1">
    <citation type="journal article" date="2014" name="Science">
        <title>The coffee genome provides insight into the convergent evolution of caffeine biosynthesis.</title>
        <authorList>
            <person name="Denoeud F."/>
            <person name="Carretero-Paulet L."/>
            <person name="Dereeper A."/>
            <person name="Droc G."/>
            <person name="Guyot R."/>
            <person name="Pietrella M."/>
            <person name="Zheng C."/>
            <person name="Alberti A."/>
            <person name="Anthony F."/>
            <person name="Aprea G."/>
            <person name="Aury J.M."/>
            <person name="Bento P."/>
            <person name="Bernard M."/>
            <person name="Bocs S."/>
            <person name="Campa C."/>
            <person name="Cenci A."/>
            <person name="Combes M.C."/>
            <person name="Crouzillat D."/>
            <person name="Da Silva C."/>
            <person name="Daddiego L."/>
            <person name="De Bellis F."/>
            <person name="Dussert S."/>
            <person name="Garsmeur O."/>
            <person name="Gayraud T."/>
            <person name="Guignon V."/>
            <person name="Jahn K."/>
            <person name="Jamilloux V."/>
            <person name="Joet T."/>
            <person name="Labadie K."/>
            <person name="Lan T."/>
            <person name="Leclercq J."/>
            <person name="Lepelley M."/>
            <person name="Leroy T."/>
            <person name="Li L.T."/>
            <person name="Librado P."/>
            <person name="Lopez L."/>
            <person name="Munoz A."/>
            <person name="Noel B."/>
            <person name="Pallavicini A."/>
            <person name="Perrotta G."/>
            <person name="Poncet V."/>
            <person name="Pot D."/>
            <person name="Priyono X."/>
            <person name="Rigoreau M."/>
            <person name="Rouard M."/>
            <person name="Rozas J."/>
            <person name="Tranchant-Dubreuil C."/>
            <person name="VanBuren R."/>
            <person name="Zhang Q."/>
            <person name="Andrade A.C."/>
            <person name="Argout X."/>
            <person name="Bertrand B."/>
            <person name="de Kochko A."/>
            <person name="Graziosi G."/>
            <person name="Henry R.J."/>
            <person name="Jayarama X."/>
            <person name="Ming R."/>
            <person name="Nagai C."/>
            <person name="Rounsley S."/>
            <person name="Sankoff D."/>
            <person name="Giuliano G."/>
            <person name="Albert V.A."/>
            <person name="Wincker P."/>
            <person name="Lashermes P."/>
        </authorList>
    </citation>
    <scope>NUCLEOTIDE SEQUENCE [LARGE SCALE GENOMIC DNA]</scope>
    <source>
        <strain evidence="3">cv. DH200-94</strain>
    </source>
</reference>
<sequence>MPKRTTTKIKTPSKTPAKLQRKIGTMNRSLVRNISSYAANLVLPFRSTSAPNLLHFSSPVCSTFSSLSSLNYNRLFSSEVSKPSDSNLGPSQGSDDADKLSNQELKQQIEKLYGGDEEAFASVFEAILRRKLSGKTDEIDEELIKELPNQPGVDGEESDDQETDTDSD</sequence>
<gene>
    <name evidence="2" type="ORF">GSCOC_T00022485001</name>
</gene>
<dbReference type="AlphaFoldDB" id="A0A068TR23"/>
<accession>A0A068TR23</accession>
<evidence type="ECO:0000313" key="3">
    <source>
        <dbReference type="Proteomes" id="UP000295252"/>
    </source>
</evidence>
<dbReference type="OrthoDB" id="1936793at2759"/>
<proteinExistence type="predicted"/>
<feature type="region of interest" description="Disordered" evidence="1">
    <location>
        <begin position="1"/>
        <end position="20"/>
    </location>
</feature>
<evidence type="ECO:0000256" key="1">
    <source>
        <dbReference type="SAM" id="MobiDB-lite"/>
    </source>
</evidence>
<name>A0A068TR23_COFCA</name>
<feature type="region of interest" description="Disordered" evidence="1">
    <location>
        <begin position="139"/>
        <end position="168"/>
    </location>
</feature>
<evidence type="ECO:0000313" key="2">
    <source>
        <dbReference type="EMBL" id="CDO98404.1"/>
    </source>
</evidence>
<feature type="region of interest" description="Disordered" evidence="1">
    <location>
        <begin position="79"/>
        <end position="103"/>
    </location>
</feature>
<organism evidence="2 3">
    <name type="scientific">Coffea canephora</name>
    <name type="common">Robusta coffee</name>
    <dbReference type="NCBI Taxonomy" id="49390"/>
    <lineage>
        <taxon>Eukaryota</taxon>
        <taxon>Viridiplantae</taxon>
        <taxon>Streptophyta</taxon>
        <taxon>Embryophyta</taxon>
        <taxon>Tracheophyta</taxon>
        <taxon>Spermatophyta</taxon>
        <taxon>Magnoliopsida</taxon>
        <taxon>eudicotyledons</taxon>
        <taxon>Gunneridae</taxon>
        <taxon>Pentapetalae</taxon>
        <taxon>asterids</taxon>
        <taxon>lamiids</taxon>
        <taxon>Gentianales</taxon>
        <taxon>Rubiaceae</taxon>
        <taxon>Ixoroideae</taxon>
        <taxon>Gardenieae complex</taxon>
        <taxon>Bertiereae - Coffeeae clade</taxon>
        <taxon>Coffeeae</taxon>
        <taxon>Coffea</taxon>
    </lineage>
</organism>
<feature type="compositionally biased region" description="Polar residues" evidence="1">
    <location>
        <begin position="79"/>
        <end position="95"/>
    </location>
</feature>
<dbReference type="OMA" id="CLYARTR"/>
<dbReference type="EMBL" id="HG739086">
    <property type="protein sequence ID" value="CDO98404.1"/>
    <property type="molecule type" value="Genomic_DNA"/>
</dbReference>
<dbReference type="STRING" id="49390.A0A068TR23"/>
<dbReference type="PhylomeDB" id="A0A068TR23"/>
<keyword evidence="3" id="KW-1185">Reference proteome</keyword>